<accession>A0A0R3VUF6</accession>
<evidence type="ECO:0000256" key="1">
    <source>
        <dbReference type="SAM" id="MobiDB-lite"/>
    </source>
</evidence>
<feature type="region of interest" description="Disordered" evidence="1">
    <location>
        <begin position="1"/>
        <end position="24"/>
    </location>
</feature>
<evidence type="ECO:0000313" key="2">
    <source>
        <dbReference type="EMBL" id="VDK22210.1"/>
    </source>
</evidence>
<dbReference type="EMBL" id="UYRS01000170">
    <property type="protein sequence ID" value="VDK22210.1"/>
    <property type="molecule type" value="Genomic_DNA"/>
</dbReference>
<proteinExistence type="predicted"/>
<dbReference type="Proteomes" id="UP000282613">
    <property type="component" value="Unassembled WGS sequence"/>
</dbReference>
<keyword evidence="3" id="KW-1185">Reference proteome</keyword>
<feature type="compositionally biased region" description="Basic and acidic residues" evidence="1">
    <location>
        <begin position="1"/>
        <end position="11"/>
    </location>
</feature>
<evidence type="ECO:0000313" key="4">
    <source>
        <dbReference type="WBParaSite" id="TASK_0000095001-mRNA-1"/>
    </source>
</evidence>
<name>A0A0R3VUF6_TAEAS</name>
<evidence type="ECO:0000313" key="3">
    <source>
        <dbReference type="Proteomes" id="UP000282613"/>
    </source>
</evidence>
<protein>
    <submittedName>
        <fullName evidence="2 4">Uncharacterized protein</fullName>
    </submittedName>
</protein>
<organism evidence="4">
    <name type="scientific">Taenia asiatica</name>
    <name type="common">Asian tapeworm</name>
    <dbReference type="NCBI Taxonomy" id="60517"/>
    <lineage>
        <taxon>Eukaryota</taxon>
        <taxon>Metazoa</taxon>
        <taxon>Spiralia</taxon>
        <taxon>Lophotrochozoa</taxon>
        <taxon>Platyhelminthes</taxon>
        <taxon>Cestoda</taxon>
        <taxon>Eucestoda</taxon>
        <taxon>Cyclophyllidea</taxon>
        <taxon>Taeniidae</taxon>
        <taxon>Taenia</taxon>
    </lineage>
</organism>
<dbReference type="WBParaSite" id="TASK_0000095001-mRNA-1">
    <property type="protein sequence ID" value="TASK_0000095001-mRNA-1"/>
    <property type="gene ID" value="TASK_0000095001"/>
</dbReference>
<gene>
    <name evidence="2" type="ORF">TASK_LOCUS951</name>
</gene>
<sequence length="74" mass="8200">MTSSLFEKELRPFTGGGGERMRSKKTSALISFAEAKQKGWKRRLPSTNSQVVCGIRMNLSVKLKRDISTCLPPG</sequence>
<dbReference type="AlphaFoldDB" id="A0A0R3VUF6"/>
<reference evidence="4" key="1">
    <citation type="submission" date="2017-02" db="UniProtKB">
        <authorList>
            <consortium name="WormBaseParasite"/>
        </authorList>
    </citation>
    <scope>IDENTIFICATION</scope>
</reference>
<reference evidence="2 3" key="2">
    <citation type="submission" date="2018-11" db="EMBL/GenBank/DDBJ databases">
        <authorList>
            <consortium name="Pathogen Informatics"/>
        </authorList>
    </citation>
    <scope>NUCLEOTIDE SEQUENCE [LARGE SCALE GENOMIC DNA]</scope>
</reference>